<name>A0A1A9UKX4_GLOAU</name>
<sequence>MTRREKLNKYSRRTKLEVKQKLKKKRFGNNSPMLMQRTRYGRKSDLVTYKRKSFLANPIENWPQTPHDVHCHQIVNRSDDGSQESGIRSKISEFHAANQKTTLESTYVNTHCRT</sequence>
<reference evidence="1" key="1">
    <citation type="submission" date="2020-05" db="UniProtKB">
        <authorList>
            <consortium name="EnsemblMetazoa"/>
        </authorList>
    </citation>
    <scope>IDENTIFICATION</scope>
    <source>
        <strain evidence="1">TTRI</strain>
    </source>
</reference>
<protein>
    <submittedName>
        <fullName evidence="1">Uncharacterized protein</fullName>
    </submittedName>
</protein>
<evidence type="ECO:0000313" key="1">
    <source>
        <dbReference type="EnsemblMetazoa" id="GAUT007864-PA"/>
    </source>
</evidence>
<dbReference type="AlphaFoldDB" id="A0A1A9UKX4"/>
<dbReference type="EnsemblMetazoa" id="GAUT007864-RA">
    <property type="protein sequence ID" value="GAUT007864-PA"/>
    <property type="gene ID" value="GAUT007864"/>
</dbReference>
<proteinExistence type="predicted"/>
<evidence type="ECO:0000313" key="2">
    <source>
        <dbReference type="Proteomes" id="UP000078200"/>
    </source>
</evidence>
<keyword evidence="2" id="KW-1185">Reference proteome</keyword>
<dbReference type="STRING" id="7395.A0A1A9UKX4"/>
<dbReference type="VEuPathDB" id="VectorBase:GAUT007864"/>
<organism evidence="1 2">
    <name type="scientific">Glossina austeni</name>
    <name type="common">Savannah tsetse fly</name>
    <dbReference type="NCBI Taxonomy" id="7395"/>
    <lineage>
        <taxon>Eukaryota</taxon>
        <taxon>Metazoa</taxon>
        <taxon>Ecdysozoa</taxon>
        <taxon>Arthropoda</taxon>
        <taxon>Hexapoda</taxon>
        <taxon>Insecta</taxon>
        <taxon>Pterygota</taxon>
        <taxon>Neoptera</taxon>
        <taxon>Endopterygota</taxon>
        <taxon>Diptera</taxon>
        <taxon>Brachycera</taxon>
        <taxon>Muscomorpha</taxon>
        <taxon>Hippoboscoidea</taxon>
        <taxon>Glossinidae</taxon>
        <taxon>Glossina</taxon>
    </lineage>
</organism>
<accession>A0A1A9UKX4</accession>
<dbReference type="Proteomes" id="UP000078200">
    <property type="component" value="Unassembled WGS sequence"/>
</dbReference>